<keyword evidence="6" id="KW-1185">Reference proteome</keyword>
<keyword evidence="1 5" id="KW-0560">Oxidoreductase</keyword>
<dbReference type="PANTHER" id="PTHR43491:SF1">
    <property type="entry name" value="UDP-N-ACETYL-D-MANNOSAMINE DEHYDROGENASE"/>
    <property type="match status" value="1"/>
</dbReference>
<dbReference type="Pfam" id="PF03720">
    <property type="entry name" value="UDPG_MGDP_dh_C"/>
    <property type="match status" value="1"/>
</dbReference>
<dbReference type="InterPro" id="IPR001732">
    <property type="entry name" value="UDP-Glc/GDP-Man_DH_N"/>
</dbReference>
<dbReference type="Gene3D" id="3.40.50.720">
    <property type="entry name" value="NAD(P)-binding Rossmann-like Domain"/>
    <property type="match status" value="2"/>
</dbReference>
<dbReference type="SUPFAM" id="SSF52413">
    <property type="entry name" value="UDP-glucose/GDP-mannose dehydrogenase C-terminal domain"/>
    <property type="match status" value="1"/>
</dbReference>
<evidence type="ECO:0000313" key="6">
    <source>
        <dbReference type="Proteomes" id="UP000295172"/>
    </source>
</evidence>
<dbReference type="PIRSF" id="PIRSF000124">
    <property type="entry name" value="UDPglc_GDPman_dh"/>
    <property type="match status" value="1"/>
</dbReference>
<dbReference type="InterPro" id="IPR014027">
    <property type="entry name" value="UDP-Glc/GDP-Man_DH_C"/>
</dbReference>
<dbReference type="OrthoDB" id="5193947at2"/>
<dbReference type="RefSeq" id="WP_132318632.1">
    <property type="nucleotide sequence ID" value="NZ_SMKR01000033.1"/>
</dbReference>
<dbReference type="Pfam" id="PF00984">
    <property type="entry name" value="UDPG_MGDP_dh"/>
    <property type="match status" value="1"/>
</dbReference>
<dbReference type="Gene3D" id="1.20.5.100">
    <property type="entry name" value="Cytochrome c1, transmembrane anchor, C-terminal"/>
    <property type="match status" value="1"/>
</dbReference>
<sequence length="415" mass="44213">MNAQSRIVVLGLGYIGLPTAVVLARAGCRVTGVDLDRRKVEAVNNGALPFVEPDLDHVLRDVVAAGSLDATTEPPAADAYIVAVPTPFQEDKTADLSHVLSAARSIAPKLTGGELVILESTSPPGTTQRMAEEILATNPALSLDGADGRPVIHVSYCPERVLPGRIMTELVENDRIIGGLTEEAARRAKELYERFCRGELLLTDAVTAEMAKLTENSFRDVNIAFANELSLICDRLGVDVWRLIELANHHPRVNVLQPGPGVGGHCIAVDPWFIVSAAPEEATLIRTARQVNDGKSGYVVGRVAEAVAGTGASTVAALGLAFKANIDDLRESPARQIVRDLAAELPDCKVLAVEPHIEKLPADLAGLPNVDLADATGAIAAADVVVLLVDHDEFRGVDRSMLEGKRVIDTKGLWR</sequence>
<dbReference type="EMBL" id="SMKR01000033">
    <property type="protein sequence ID" value="TDD27487.1"/>
    <property type="molecule type" value="Genomic_DNA"/>
</dbReference>
<evidence type="ECO:0000259" key="4">
    <source>
        <dbReference type="SMART" id="SM00984"/>
    </source>
</evidence>
<dbReference type="PIRSF" id="PIRSF500136">
    <property type="entry name" value="UDP_ManNAc_DH"/>
    <property type="match status" value="1"/>
</dbReference>
<dbReference type="SMART" id="SM00984">
    <property type="entry name" value="UDPG_MGDP_dh_C"/>
    <property type="match status" value="1"/>
</dbReference>
<comment type="caution">
    <text evidence="5">The sequence shown here is derived from an EMBL/GenBank/DDBJ whole genome shotgun (WGS) entry which is preliminary data.</text>
</comment>
<comment type="similarity">
    <text evidence="3">Belongs to the UDP-glucose/GDP-mannose dehydrogenase family.</text>
</comment>
<dbReference type="Proteomes" id="UP000295172">
    <property type="component" value="Unassembled WGS sequence"/>
</dbReference>
<protein>
    <submittedName>
        <fullName evidence="5">UDP-N-acetyl-D-mannosamine dehydrogenase</fullName>
        <ecNumber evidence="5">1.1.1.336</ecNumber>
    </submittedName>
</protein>
<dbReference type="AlphaFoldDB" id="A0A4V2YGL2"/>
<evidence type="ECO:0000313" key="5">
    <source>
        <dbReference type="EMBL" id="TDD27487.1"/>
    </source>
</evidence>
<dbReference type="Pfam" id="PF03721">
    <property type="entry name" value="UDPG_MGDP_dh_N"/>
    <property type="match status" value="1"/>
</dbReference>
<dbReference type="PANTHER" id="PTHR43491">
    <property type="entry name" value="UDP-N-ACETYL-D-MANNOSAMINE DEHYDROGENASE"/>
    <property type="match status" value="1"/>
</dbReference>
<evidence type="ECO:0000256" key="3">
    <source>
        <dbReference type="PIRNR" id="PIRNR000124"/>
    </source>
</evidence>
<evidence type="ECO:0000256" key="2">
    <source>
        <dbReference type="ARBA" id="ARBA00023027"/>
    </source>
</evidence>
<dbReference type="InterPro" id="IPR014026">
    <property type="entry name" value="UDP-Glc/GDP-Man_DH_dimer"/>
</dbReference>
<reference evidence="5 6" key="1">
    <citation type="submission" date="2019-02" db="EMBL/GenBank/DDBJ databases">
        <title>Draft genome sequences of novel Actinobacteria.</title>
        <authorList>
            <person name="Sahin N."/>
            <person name="Ay H."/>
            <person name="Saygin H."/>
        </authorList>
    </citation>
    <scope>NUCLEOTIDE SEQUENCE [LARGE SCALE GENOMIC DNA]</scope>
    <source>
        <strain evidence="5 6">16K104</strain>
    </source>
</reference>
<gene>
    <name evidence="5" type="ORF">E1218_10150</name>
</gene>
<evidence type="ECO:0000256" key="1">
    <source>
        <dbReference type="ARBA" id="ARBA00023002"/>
    </source>
</evidence>
<dbReference type="NCBIfam" id="NF008286">
    <property type="entry name" value="PRK11064.1"/>
    <property type="match status" value="1"/>
</dbReference>
<dbReference type="GO" id="GO:0051287">
    <property type="term" value="F:NAD binding"/>
    <property type="evidence" value="ECO:0007669"/>
    <property type="project" value="InterPro"/>
</dbReference>
<dbReference type="InterPro" id="IPR036291">
    <property type="entry name" value="NAD(P)-bd_dom_sf"/>
</dbReference>
<dbReference type="InterPro" id="IPR017476">
    <property type="entry name" value="UDP-Glc/GDP-Man"/>
</dbReference>
<dbReference type="InterPro" id="IPR008927">
    <property type="entry name" value="6-PGluconate_DH-like_C_sf"/>
</dbReference>
<dbReference type="SUPFAM" id="SSF51735">
    <property type="entry name" value="NAD(P)-binding Rossmann-fold domains"/>
    <property type="match status" value="1"/>
</dbReference>
<name>A0A4V2YGL2_9ACTN</name>
<dbReference type="EC" id="1.1.1.336" evidence="5"/>
<dbReference type="GO" id="GO:0089714">
    <property type="term" value="F:UDP-N-acetyl-D-mannosamine dehydrogenase activity"/>
    <property type="evidence" value="ECO:0007669"/>
    <property type="project" value="UniProtKB-EC"/>
</dbReference>
<accession>A0A4V2YGL2</accession>
<dbReference type="GO" id="GO:0016628">
    <property type="term" value="F:oxidoreductase activity, acting on the CH-CH group of donors, NAD or NADP as acceptor"/>
    <property type="evidence" value="ECO:0007669"/>
    <property type="project" value="InterPro"/>
</dbReference>
<dbReference type="InterPro" id="IPR028359">
    <property type="entry name" value="UDP_ManNAc/GlcNAc_DH"/>
</dbReference>
<organism evidence="5 6">
    <name type="scientific">Kribbella turkmenica</name>
    <dbReference type="NCBI Taxonomy" id="2530375"/>
    <lineage>
        <taxon>Bacteria</taxon>
        <taxon>Bacillati</taxon>
        <taxon>Actinomycetota</taxon>
        <taxon>Actinomycetes</taxon>
        <taxon>Propionibacteriales</taxon>
        <taxon>Kribbellaceae</taxon>
        <taxon>Kribbella</taxon>
    </lineage>
</organism>
<keyword evidence="2" id="KW-0520">NAD</keyword>
<dbReference type="GO" id="GO:0000271">
    <property type="term" value="P:polysaccharide biosynthetic process"/>
    <property type="evidence" value="ECO:0007669"/>
    <property type="project" value="InterPro"/>
</dbReference>
<feature type="domain" description="UDP-glucose/GDP-mannose dehydrogenase C-terminal" evidence="4">
    <location>
        <begin position="316"/>
        <end position="415"/>
    </location>
</feature>
<dbReference type="NCBIfam" id="TIGR03026">
    <property type="entry name" value="NDP-sugDHase"/>
    <property type="match status" value="1"/>
</dbReference>
<dbReference type="SUPFAM" id="SSF48179">
    <property type="entry name" value="6-phosphogluconate dehydrogenase C-terminal domain-like"/>
    <property type="match status" value="1"/>
</dbReference>
<proteinExistence type="inferred from homology"/>
<dbReference type="InterPro" id="IPR036220">
    <property type="entry name" value="UDP-Glc/GDP-Man_DH_C_sf"/>
</dbReference>